<evidence type="ECO:0000313" key="2">
    <source>
        <dbReference type="Proteomes" id="UP001438707"/>
    </source>
</evidence>
<dbReference type="Proteomes" id="UP001438707">
    <property type="component" value="Unassembled WGS sequence"/>
</dbReference>
<gene>
    <name evidence="1" type="ORF">WJX74_001258</name>
</gene>
<evidence type="ECO:0000313" key="1">
    <source>
        <dbReference type="EMBL" id="KAK9836476.1"/>
    </source>
</evidence>
<reference evidence="1 2" key="1">
    <citation type="journal article" date="2024" name="Nat. Commun.">
        <title>Phylogenomics reveals the evolutionary origins of lichenization in chlorophyte algae.</title>
        <authorList>
            <person name="Puginier C."/>
            <person name="Libourel C."/>
            <person name="Otte J."/>
            <person name="Skaloud P."/>
            <person name="Haon M."/>
            <person name="Grisel S."/>
            <person name="Petersen M."/>
            <person name="Berrin J.G."/>
            <person name="Delaux P.M."/>
            <person name="Dal Grande F."/>
            <person name="Keller J."/>
        </authorList>
    </citation>
    <scope>NUCLEOTIDE SEQUENCE [LARGE SCALE GENOMIC DNA]</scope>
    <source>
        <strain evidence="1 2">SAG 2145</strain>
    </source>
</reference>
<proteinExistence type="predicted"/>
<keyword evidence="2" id="KW-1185">Reference proteome</keyword>
<sequence length="69" mass="8376">MRSKPWRIWQTRDAKILQQNVQHRCTKLSLLLRQLSQSDDPSLFECRSRSDVTSLREDHFQEVFRVAFR</sequence>
<dbReference type="AlphaFoldDB" id="A0AAW1RRS3"/>
<organism evidence="1 2">
    <name type="scientific">Apatococcus lobatus</name>
    <dbReference type="NCBI Taxonomy" id="904363"/>
    <lineage>
        <taxon>Eukaryota</taxon>
        <taxon>Viridiplantae</taxon>
        <taxon>Chlorophyta</taxon>
        <taxon>core chlorophytes</taxon>
        <taxon>Trebouxiophyceae</taxon>
        <taxon>Chlorellales</taxon>
        <taxon>Chlorellaceae</taxon>
        <taxon>Apatococcus</taxon>
    </lineage>
</organism>
<comment type="caution">
    <text evidence="1">The sequence shown here is derived from an EMBL/GenBank/DDBJ whole genome shotgun (WGS) entry which is preliminary data.</text>
</comment>
<name>A0AAW1RRS3_9CHLO</name>
<protein>
    <submittedName>
        <fullName evidence="1">Uncharacterized protein</fullName>
    </submittedName>
</protein>
<accession>A0AAW1RRS3</accession>
<dbReference type="EMBL" id="JALJOS010000007">
    <property type="protein sequence ID" value="KAK9836476.1"/>
    <property type="molecule type" value="Genomic_DNA"/>
</dbReference>